<feature type="transmembrane region" description="Helical" evidence="7">
    <location>
        <begin position="276"/>
        <end position="293"/>
    </location>
</feature>
<keyword evidence="2 7" id="KW-0812">Transmembrane</keyword>
<keyword evidence="3" id="KW-0732">Signal</keyword>
<evidence type="ECO:0000256" key="3">
    <source>
        <dbReference type="ARBA" id="ARBA00022729"/>
    </source>
</evidence>
<organism evidence="9 10">
    <name type="scientific">Necator americanus</name>
    <name type="common">Human hookworm</name>
    <dbReference type="NCBI Taxonomy" id="51031"/>
    <lineage>
        <taxon>Eukaryota</taxon>
        <taxon>Metazoa</taxon>
        <taxon>Ecdysozoa</taxon>
        <taxon>Nematoda</taxon>
        <taxon>Chromadorea</taxon>
        <taxon>Rhabditida</taxon>
        <taxon>Rhabditina</taxon>
        <taxon>Rhabditomorpha</taxon>
        <taxon>Strongyloidea</taxon>
        <taxon>Ancylostomatidae</taxon>
        <taxon>Bunostominae</taxon>
        <taxon>Necator</taxon>
    </lineage>
</organism>
<evidence type="ECO:0000256" key="2">
    <source>
        <dbReference type="ARBA" id="ARBA00022692"/>
    </source>
</evidence>
<sequence length="327" mass="36040">MLFTDFYKHSNSITTLLLPHSTSVVSYSNSPVIVSGSSIAQKSSPGLDEQHTSELEEEEPASMLRLSGLAVSFAAASAFLYVIWRSGPSSESTTKLAFPKNLEDLREIADELDGYKDAHPVYTAIIFGYAYLYKQTFAIPGSFFLNLLAGALFGVWYGSVFVCILNSIGASGCFLLSALFMKPIIDRCFKNRLALLRRKIGIERQQLFMFLLGARVFPFCPHWLLNICSPFVGVSLLTHAVTVLIGLIPYNVLCVRAGCVLASVRSIHDVFDVKTVLELLAVAALFIAIGLLSRRRRRNEVELPHDASDSMVALATDFLTLVLRTQS</sequence>
<evidence type="ECO:0000313" key="9">
    <source>
        <dbReference type="EMBL" id="KAK6731832.1"/>
    </source>
</evidence>
<dbReference type="InterPro" id="IPR032816">
    <property type="entry name" value="VTT_dom"/>
</dbReference>
<keyword evidence="4 7" id="KW-1133">Transmembrane helix</keyword>
<comment type="similarity">
    <text evidence="6">Belongs to the TMEM41 family.</text>
</comment>
<dbReference type="PANTHER" id="PTHR43220">
    <property type="match status" value="1"/>
</dbReference>
<keyword evidence="5 7" id="KW-0472">Membrane</keyword>
<dbReference type="PANTHER" id="PTHR43220:SF21">
    <property type="entry name" value="TRANSMEMBRANE PROTEIN 41A"/>
    <property type="match status" value="1"/>
</dbReference>
<proteinExistence type="inferred from homology"/>
<evidence type="ECO:0000256" key="7">
    <source>
        <dbReference type="SAM" id="Phobius"/>
    </source>
</evidence>
<dbReference type="EMBL" id="JAVFWL010000001">
    <property type="protein sequence ID" value="KAK6731832.1"/>
    <property type="molecule type" value="Genomic_DNA"/>
</dbReference>
<comment type="subcellular location">
    <subcellularLocation>
        <location evidence="1">Membrane</location>
        <topology evidence="1">Multi-pass membrane protein</topology>
    </subcellularLocation>
</comment>
<dbReference type="Proteomes" id="UP001303046">
    <property type="component" value="Unassembled WGS sequence"/>
</dbReference>
<feature type="transmembrane region" description="Helical" evidence="7">
    <location>
        <begin position="236"/>
        <end position="264"/>
    </location>
</feature>
<evidence type="ECO:0000256" key="6">
    <source>
        <dbReference type="ARBA" id="ARBA00025797"/>
    </source>
</evidence>
<keyword evidence="10" id="KW-1185">Reference proteome</keyword>
<evidence type="ECO:0000256" key="5">
    <source>
        <dbReference type="ARBA" id="ARBA00023136"/>
    </source>
</evidence>
<name>A0ABR1C2E3_NECAM</name>
<evidence type="ECO:0000256" key="4">
    <source>
        <dbReference type="ARBA" id="ARBA00022989"/>
    </source>
</evidence>
<dbReference type="InterPro" id="IPR045014">
    <property type="entry name" value="TM41A/B"/>
</dbReference>
<evidence type="ECO:0000256" key="1">
    <source>
        <dbReference type="ARBA" id="ARBA00004141"/>
    </source>
</evidence>
<gene>
    <name evidence="9" type="primary">Necator_chrI.g4099</name>
    <name evidence="9" type="ORF">RB195_007970</name>
</gene>
<protein>
    <recommendedName>
        <fullName evidence="8">VTT domain-containing protein</fullName>
    </recommendedName>
</protein>
<accession>A0ABR1C2E3</accession>
<feature type="transmembrane region" description="Helical" evidence="7">
    <location>
        <begin position="206"/>
        <end position="224"/>
    </location>
</feature>
<reference evidence="9 10" key="1">
    <citation type="submission" date="2023-08" db="EMBL/GenBank/DDBJ databases">
        <title>A Necator americanus chromosomal reference genome.</title>
        <authorList>
            <person name="Ilik V."/>
            <person name="Petrzelkova K.J."/>
            <person name="Pardy F."/>
            <person name="Fuh T."/>
            <person name="Niatou-Singa F.S."/>
            <person name="Gouil Q."/>
            <person name="Baker L."/>
            <person name="Ritchie M.E."/>
            <person name="Jex A.R."/>
            <person name="Gazzola D."/>
            <person name="Li H."/>
            <person name="Toshio Fujiwara R."/>
            <person name="Zhan B."/>
            <person name="Aroian R.V."/>
            <person name="Pafco B."/>
            <person name="Schwarz E.M."/>
        </authorList>
    </citation>
    <scope>NUCLEOTIDE SEQUENCE [LARGE SCALE GENOMIC DNA]</scope>
    <source>
        <strain evidence="9 10">Aroian</strain>
        <tissue evidence="9">Whole animal</tissue>
    </source>
</reference>
<dbReference type="Pfam" id="PF09335">
    <property type="entry name" value="VTT_dom"/>
    <property type="match status" value="1"/>
</dbReference>
<feature type="transmembrane region" description="Helical" evidence="7">
    <location>
        <begin position="63"/>
        <end position="84"/>
    </location>
</feature>
<comment type="caution">
    <text evidence="9">The sequence shown here is derived from an EMBL/GenBank/DDBJ whole genome shotgun (WGS) entry which is preliminary data.</text>
</comment>
<evidence type="ECO:0000313" key="10">
    <source>
        <dbReference type="Proteomes" id="UP001303046"/>
    </source>
</evidence>
<feature type="transmembrane region" description="Helical" evidence="7">
    <location>
        <begin position="137"/>
        <end position="158"/>
    </location>
</feature>
<feature type="domain" description="VTT" evidence="8">
    <location>
        <begin position="139"/>
        <end position="258"/>
    </location>
</feature>
<feature type="transmembrane region" description="Helical" evidence="7">
    <location>
        <begin position="164"/>
        <end position="185"/>
    </location>
</feature>
<evidence type="ECO:0000259" key="8">
    <source>
        <dbReference type="Pfam" id="PF09335"/>
    </source>
</evidence>